<dbReference type="EMBL" id="BAAAEN010000006">
    <property type="protein sequence ID" value="GAA0504313.1"/>
    <property type="molecule type" value="Genomic_DNA"/>
</dbReference>
<dbReference type="PRINTS" id="PR00412">
    <property type="entry name" value="EPOXHYDRLASE"/>
</dbReference>
<dbReference type="PROSITE" id="PS51257">
    <property type="entry name" value="PROKAR_LIPOPROTEIN"/>
    <property type="match status" value="1"/>
</dbReference>
<evidence type="ECO:0000259" key="1">
    <source>
        <dbReference type="Pfam" id="PF00561"/>
    </source>
</evidence>
<proteinExistence type="predicted"/>
<feature type="domain" description="AB hydrolase-1" evidence="1">
    <location>
        <begin position="17"/>
        <end position="245"/>
    </location>
</feature>
<gene>
    <name evidence="2" type="ORF">GCM10009097_21510</name>
</gene>
<dbReference type="GO" id="GO:0016787">
    <property type="term" value="F:hydrolase activity"/>
    <property type="evidence" value="ECO:0007669"/>
    <property type="project" value="UniProtKB-KW"/>
</dbReference>
<evidence type="ECO:0000313" key="3">
    <source>
        <dbReference type="Proteomes" id="UP001501706"/>
    </source>
</evidence>
<reference evidence="2 3" key="1">
    <citation type="journal article" date="2019" name="Int. J. Syst. Evol. Microbiol.">
        <title>The Global Catalogue of Microorganisms (GCM) 10K type strain sequencing project: providing services to taxonomists for standard genome sequencing and annotation.</title>
        <authorList>
            <consortium name="The Broad Institute Genomics Platform"/>
            <consortium name="The Broad Institute Genome Sequencing Center for Infectious Disease"/>
            <person name="Wu L."/>
            <person name="Ma J."/>
        </authorList>
    </citation>
    <scope>NUCLEOTIDE SEQUENCE [LARGE SCALE GENOMIC DNA]</scope>
    <source>
        <strain evidence="2 3">JCM 14330</strain>
    </source>
</reference>
<dbReference type="Gene3D" id="3.40.50.1820">
    <property type="entry name" value="alpha/beta hydrolase"/>
    <property type="match status" value="1"/>
</dbReference>
<organism evidence="2 3">
    <name type="scientific">Pigmentiphaga daeguensis</name>
    <dbReference type="NCBI Taxonomy" id="414049"/>
    <lineage>
        <taxon>Bacteria</taxon>
        <taxon>Pseudomonadati</taxon>
        <taxon>Pseudomonadota</taxon>
        <taxon>Betaproteobacteria</taxon>
        <taxon>Burkholderiales</taxon>
        <taxon>Alcaligenaceae</taxon>
        <taxon>Pigmentiphaga</taxon>
    </lineage>
</organism>
<sequence>MIKRLPDYAVSGDSDTTVFLLHGAYGCKDYFRPLTATLVQAGYRVVAWDAPGYGLSPLPAEGLSIEYLAEAAARLIEHTGGRRNVVMGHSMGGITAPLVTRLAGDRVHGLVVSATLGSFARKSAQDKVTFLEERIAPLKRGVPFRTAAESVVRSMFAPGSAGPLVDLVREVALSMSADTFCAAIEAIVNYDGLQTMREVSVPALLIAGAQDKVGRPEGMRELTAVIPGARFVCIEGAGHYAFAEQPDAFNAALLPFLAECVAGGHRDAQVRA</sequence>
<dbReference type="SUPFAM" id="SSF53474">
    <property type="entry name" value="alpha/beta-Hydrolases"/>
    <property type="match status" value="1"/>
</dbReference>
<keyword evidence="2" id="KW-0378">Hydrolase</keyword>
<dbReference type="InterPro" id="IPR000639">
    <property type="entry name" value="Epox_hydrolase-like"/>
</dbReference>
<dbReference type="Pfam" id="PF00561">
    <property type="entry name" value="Abhydrolase_1"/>
    <property type="match status" value="1"/>
</dbReference>
<evidence type="ECO:0000313" key="2">
    <source>
        <dbReference type="EMBL" id="GAA0504313.1"/>
    </source>
</evidence>
<keyword evidence="3" id="KW-1185">Reference proteome</keyword>
<dbReference type="InterPro" id="IPR029058">
    <property type="entry name" value="AB_hydrolase_fold"/>
</dbReference>
<accession>A0ABN1BT28</accession>
<name>A0ABN1BT28_9BURK</name>
<comment type="caution">
    <text evidence="2">The sequence shown here is derived from an EMBL/GenBank/DDBJ whole genome shotgun (WGS) entry which is preliminary data.</text>
</comment>
<dbReference type="PANTHER" id="PTHR43798:SF5">
    <property type="entry name" value="MONOACYLGLYCEROL LIPASE ABHD6"/>
    <property type="match status" value="1"/>
</dbReference>
<protein>
    <submittedName>
        <fullName evidence="2">Alpha/beta fold hydrolase</fullName>
    </submittedName>
</protein>
<dbReference type="InterPro" id="IPR050266">
    <property type="entry name" value="AB_hydrolase_sf"/>
</dbReference>
<dbReference type="RefSeq" id="WP_343927496.1">
    <property type="nucleotide sequence ID" value="NZ_BAAAEN010000006.1"/>
</dbReference>
<dbReference type="PANTHER" id="PTHR43798">
    <property type="entry name" value="MONOACYLGLYCEROL LIPASE"/>
    <property type="match status" value="1"/>
</dbReference>
<dbReference type="PRINTS" id="PR00111">
    <property type="entry name" value="ABHYDROLASE"/>
</dbReference>
<dbReference type="Proteomes" id="UP001501706">
    <property type="component" value="Unassembled WGS sequence"/>
</dbReference>
<dbReference type="InterPro" id="IPR000073">
    <property type="entry name" value="AB_hydrolase_1"/>
</dbReference>